<evidence type="ECO:0000256" key="2">
    <source>
        <dbReference type="ARBA" id="ARBA00005940"/>
    </source>
</evidence>
<dbReference type="InterPro" id="IPR013738">
    <property type="entry name" value="Beta_galactosidase_Trimer"/>
</dbReference>
<dbReference type="CDD" id="cd03143">
    <property type="entry name" value="A4_beta-galactosidase_middle_domain"/>
    <property type="match status" value="1"/>
</dbReference>
<comment type="similarity">
    <text evidence="2 6">Belongs to the glycosyl hydrolase 42 family.</text>
</comment>
<dbReference type="SUPFAM" id="SSF51445">
    <property type="entry name" value="(Trans)glycosidases"/>
    <property type="match status" value="1"/>
</dbReference>
<comment type="catalytic activity">
    <reaction evidence="1 6">
        <text>Hydrolysis of terminal non-reducing beta-D-galactose residues in beta-D-galactosides.</text>
        <dbReference type="EC" id="3.2.1.23"/>
    </reaction>
</comment>
<proteinExistence type="inferred from homology"/>
<feature type="domain" description="Glycoside hydrolase family 42 N-terminal" evidence="7">
    <location>
        <begin position="18"/>
        <end position="398"/>
    </location>
</feature>
<organism evidence="10 11">
    <name type="scientific">Lapidilactobacillus achengensis</name>
    <dbReference type="NCBI Taxonomy" id="2486000"/>
    <lineage>
        <taxon>Bacteria</taxon>
        <taxon>Bacillati</taxon>
        <taxon>Bacillota</taxon>
        <taxon>Bacilli</taxon>
        <taxon>Lactobacillales</taxon>
        <taxon>Lactobacillaceae</taxon>
        <taxon>Lapidilactobacillus</taxon>
    </lineage>
</organism>
<evidence type="ECO:0000259" key="8">
    <source>
        <dbReference type="Pfam" id="PF08532"/>
    </source>
</evidence>
<dbReference type="Pfam" id="PF08533">
    <property type="entry name" value="Glyco_hydro_42C"/>
    <property type="match status" value="1"/>
</dbReference>
<feature type="domain" description="Beta-galactosidase C-terminal" evidence="9">
    <location>
        <begin position="627"/>
        <end position="682"/>
    </location>
</feature>
<dbReference type="InterPro" id="IPR013529">
    <property type="entry name" value="Glyco_hydro_42_N"/>
</dbReference>
<dbReference type="EMBL" id="JBHSSM010000008">
    <property type="protein sequence ID" value="MFC6314508.1"/>
    <property type="molecule type" value="Genomic_DNA"/>
</dbReference>
<dbReference type="Pfam" id="PF02449">
    <property type="entry name" value="Glyco_hydro_42"/>
    <property type="match status" value="1"/>
</dbReference>
<dbReference type="EC" id="3.2.1.23" evidence="3 6"/>
<evidence type="ECO:0000259" key="7">
    <source>
        <dbReference type="Pfam" id="PF02449"/>
    </source>
</evidence>
<name>A0ABW1ULG1_9LACO</name>
<evidence type="ECO:0000256" key="3">
    <source>
        <dbReference type="ARBA" id="ARBA00012756"/>
    </source>
</evidence>
<dbReference type="Proteomes" id="UP001596310">
    <property type="component" value="Unassembled WGS sequence"/>
</dbReference>
<dbReference type="SUPFAM" id="SSF52317">
    <property type="entry name" value="Class I glutamine amidotransferase-like"/>
    <property type="match status" value="1"/>
</dbReference>
<evidence type="ECO:0000256" key="4">
    <source>
        <dbReference type="ARBA" id="ARBA00022801"/>
    </source>
</evidence>
<sequence length="687" mass="78161">MTVPKAHLKLPYLLHGGDYNPDQWQAYPQIIDQDFTMMPQAGVNTVTVGVFSWAALEPEEGHYDFGWLDQVFDRVEAMNGRVILATPSGARPHWLADRYPEVLRTDEYGRQALFGGRHNHCFTAPSYREQTQQINRKLAERYGQRPSLLLWHISNEFGGECHCDLCQAAFRQWVQKKYQTLAAVNEAWWTPFWGHTLTAWDQIHSPSPIGDTNLKGLNLDWRRFVTDQTIDFYENEIQPLRELTPEIPITTNFMTDTPAMMPFHGLDYQKFATHLDVISWDSYPAWGNDQESTADLGLKVAMINDYYRSLKQQDFLIMESSPSLVNWHPFNRPKRPGVNRLAGLQNIASGSDSMLYFQWRQSRGASEMFHGAVVDHHGSTATRTFQEVSQLGADLKQLAPVRQLPHVPARVALVFDYDNMCALADSEAYADTTKQYWQTLQQHYAYFWRHDIPIDVISPQADLAPYQLVLDPMHFLMDQAWIDKVADFTQAGGTVVGTYLSGVVDERTLAYLGDQPQRLHELYGVQTTEVDTLYPHQHNGVHYGDQTYPAQDYCEVITNQTASVLATYTADFYAGQPAITKNQYGAGTAYYLAARTDAACLTALYHQLATELDLHPTYPLAKASSDISIQVRGDQNQRYLFVMNFGETANTINLTQPLTEVLSNRTYPAGAQELAPYQVLVFHELIK</sequence>
<keyword evidence="5 6" id="KW-0326">Glycosidase</keyword>
<dbReference type="RefSeq" id="WP_125600469.1">
    <property type="nucleotide sequence ID" value="NZ_JBHSSM010000008.1"/>
</dbReference>
<evidence type="ECO:0000313" key="10">
    <source>
        <dbReference type="EMBL" id="MFC6314508.1"/>
    </source>
</evidence>
<dbReference type="InterPro" id="IPR017853">
    <property type="entry name" value="GH"/>
</dbReference>
<dbReference type="Gene3D" id="3.40.50.880">
    <property type="match status" value="1"/>
</dbReference>
<evidence type="ECO:0000313" key="11">
    <source>
        <dbReference type="Proteomes" id="UP001596310"/>
    </source>
</evidence>
<evidence type="ECO:0000256" key="5">
    <source>
        <dbReference type="ARBA" id="ARBA00023295"/>
    </source>
</evidence>
<feature type="domain" description="Beta-galactosidase trimerisation" evidence="8">
    <location>
        <begin position="409"/>
        <end position="614"/>
    </location>
</feature>
<comment type="caution">
    <text evidence="10">The sequence shown here is derived from an EMBL/GenBank/DDBJ whole genome shotgun (WGS) entry which is preliminary data.</text>
</comment>
<dbReference type="InterPro" id="IPR013780">
    <property type="entry name" value="Glyco_hydro_b"/>
</dbReference>
<evidence type="ECO:0000259" key="9">
    <source>
        <dbReference type="Pfam" id="PF08533"/>
    </source>
</evidence>
<evidence type="ECO:0000256" key="1">
    <source>
        <dbReference type="ARBA" id="ARBA00001412"/>
    </source>
</evidence>
<dbReference type="Gene3D" id="2.60.40.1180">
    <property type="entry name" value="Golgi alpha-mannosidase II"/>
    <property type="match status" value="1"/>
</dbReference>
<reference evidence="11" key="1">
    <citation type="journal article" date="2019" name="Int. J. Syst. Evol. Microbiol.">
        <title>The Global Catalogue of Microorganisms (GCM) 10K type strain sequencing project: providing services to taxonomists for standard genome sequencing and annotation.</title>
        <authorList>
            <consortium name="The Broad Institute Genomics Platform"/>
            <consortium name="The Broad Institute Genome Sequencing Center for Infectious Disease"/>
            <person name="Wu L."/>
            <person name="Ma J."/>
        </authorList>
    </citation>
    <scope>NUCLEOTIDE SEQUENCE [LARGE SCALE GENOMIC DNA]</scope>
    <source>
        <strain evidence="11">CCM 8897</strain>
    </source>
</reference>
<dbReference type="Gene3D" id="3.20.20.80">
    <property type="entry name" value="Glycosidases"/>
    <property type="match status" value="1"/>
</dbReference>
<dbReference type="GO" id="GO:0004565">
    <property type="term" value="F:beta-galactosidase activity"/>
    <property type="evidence" value="ECO:0007669"/>
    <property type="project" value="UniProtKB-EC"/>
</dbReference>
<dbReference type="InterPro" id="IPR003476">
    <property type="entry name" value="Glyco_hydro_42"/>
</dbReference>
<dbReference type="InterPro" id="IPR029062">
    <property type="entry name" value="Class_I_gatase-like"/>
</dbReference>
<dbReference type="Pfam" id="PF08532">
    <property type="entry name" value="Glyco_hydro_42M"/>
    <property type="match status" value="1"/>
</dbReference>
<keyword evidence="11" id="KW-1185">Reference proteome</keyword>
<dbReference type="InterPro" id="IPR013739">
    <property type="entry name" value="Beta_galactosidase_C"/>
</dbReference>
<dbReference type="PANTHER" id="PTHR36447">
    <property type="entry name" value="BETA-GALACTOSIDASE GANA"/>
    <property type="match status" value="1"/>
</dbReference>
<dbReference type="PANTHER" id="PTHR36447:SF1">
    <property type="entry name" value="BETA-GALACTOSIDASE GANA"/>
    <property type="match status" value="1"/>
</dbReference>
<evidence type="ECO:0000256" key="6">
    <source>
        <dbReference type="PIRNR" id="PIRNR001084"/>
    </source>
</evidence>
<accession>A0ABW1ULG1</accession>
<protein>
    <recommendedName>
        <fullName evidence="3 6">Beta-galactosidase</fullName>
        <shortName evidence="6">Beta-gal</shortName>
        <ecNumber evidence="3 6">3.2.1.23</ecNumber>
    </recommendedName>
</protein>
<dbReference type="PIRSF" id="PIRSF001084">
    <property type="entry name" value="B-galactosidase"/>
    <property type="match status" value="1"/>
</dbReference>
<keyword evidence="4 6" id="KW-0378">Hydrolase</keyword>
<gene>
    <name evidence="10" type="ORF">ACFQHW_02875</name>
</gene>